<organism evidence="10 11">
    <name type="scientific">Hyunsoonleella flava</name>
    <dbReference type="NCBI Taxonomy" id="2527939"/>
    <lineage>
        <taxon>Bacteria</taxon>
        <taxon>Pseudomonadati</taxon>
        <taxon>Bacteroidota</taxon>
        <taxon>Flavobacteriia</taxon>
        <taxon>Flavobacteriales</taxon>
        <taxon>Flavobacteriaceae</taxon>
    </lineage>
</organism>
<dbReference type="InterPro" id="IPR051048">
    <property type="entry name" value="Peptidase_S8/S53_subtilisin"/>
</dbReference>
<dbReference type="GO" id="GO:0006508">
    <property type="term" value="P:proteolysis"/>
    <property type="evidence" value="ECO:0007669"/>
    <property type="project" value="UniProtKB-KW"/>
</dbReference>
<feature type="domain" description="Peptidase S8/S53" evidence="8">
    <location>
        <begin position="161"/>
        <end position="412"/>
    </location>
</feature>
<evidence type="ECO:0000256" key="1">
    <source>
        <dbReference type="ARBA" id="ARBA00011073"/>
    </source>
</evidence>
<evidence type="ECO:0000256" key="5">
    <source>
        <dbReference type="ARBA" id="ARBA00022825"/>
    </source>
</evidence>
<comment type="caution">
    <text evidence="6">Lacks conserved residue(s) required for the propagation of feature annotation.</text>
</comment>
<dbReference type="EMBL" id="SIRT01000010">
    <property type="protein sequence ID" value="TBN02378.1"/>
    <property type="molecule type" value="Genomic_DNA"/>
</dbReference>
<dbReference type="Gene3D" id="3.40.50.200">
    <property type="entry name" value="Peptidase S8/S53 domain"/>
    <property type="match status" value="1"/>
</dbReference>
<comment type="caution">
    <text evidence="10">The sequence shown here is derived from an EMBL/GenBank/DDBJ whole genome shotgun (WGS) entry which is preliminary data.</text>
</comment>
<evidence type="ECO:0000313" key="10">
    <source>
        <dbReference type="EMBL" id="TBN02378.1"/>
    </source>
</evidence>
<name>A0A4Q9FF14_9FLAO</name>
<dbReference type="SUPFAM" id="SSF49785">
    <property type="entry name" value="Galactose-binding domain-like"/>
    <property type="match status" value="1"/>
</dbReference>
<evidence type="ECO:0000256" key="3">
    <source>
        <dbReference type="ARBA" id="ARBA00022729"/>
    </source>
</evidence>
<dbReference type="Pfam" id="PF18962">
    <property type="entry name" value="Por_Secre_tail"/>
    <property type="match status" value="1"/>
</dbReference>
<proteinExistence type="inferred from homology"/>
<dbReference type="SUPFAM" id="SSF52743">
    <property type="entry name" value="Subtilisin-like"/>
    <property type="match status" value="1"/>
</dbReference>
<keyword evidence="2" id="KW-0645">Protease</keyword>
<keyword evidence="11" id="KW-1185">Reference proteome</keyword>
<sequence length="649" mass="69858">MNSKGLITFLLTLLMCLNFYSQTEAERMKIASTYNTNAINKLKSSLAEKNKLKEGRISVYLKSHPSEKLRIEINGKVYAIHDIIDGKPMYRTTHNINSAKATKTDQLYPGGGLGLNLEGENMSIGVWDEESVRGTHDEFKDDQPVPESRVIYPEFPGLFFGPISDHATHVAGTLLAKGVNADAKGMAPKATLRSYDWEFDDTEALDEASNGLLISNHSYGIPIFSGSTQQVDAEDIGSYSSAARTWDEVAYNVPFYLAVNSAGNAGSGPNGTYSGGLGPGYDKLTGNKTAKNNLVVANANPILNAATGELTILAINSGSSQGPTDDFRIKPDIAGDGTNVYSPFSGSDDAYSTISGTSMASPNVAGSLLLLQEYYNQLNSSYMRAATLKGLVCHTAIDDNTRTGPDAIFGWGLLNARDAVMLIKGDTDNNALIREVILNGGDTYTYQFSAAAGSELKATICWTDPAGNVSSSPNNVLSPRLINDLDLRLEDSNSTVFTPWKLDNTNVAAAAIKGDNNVDNIERIDIDNPVNGNYTLTVTHKGSLTNGSQPFSIILSGNNVTLSSKESALSGLQIWPIPASTSINIKYNTLPDISKLMLYNINGKLIYQDLLPVTSNGNYAVNTSKFSKGIYFLNITSGNSKFTKKIIIK</sequence>
<evidence type="ECO:0000256" key="7">
    <source>
        <dbReference type="SAM" id="SignalP"/>
    </source>
</evidence>
<dbReference type="AlphaFoldDB" id="A0A4Q9FF14"/>
<dbReference type="PANTHER" id="PTHR43399:SF4">
    <property type="entry name" value="CELL WALL-ASSOCIATED PROTEASE"/>
    <property type="match status" value="1"/>
</dbReference>
<evidence type="ECO:0000256" key="2">
    <source>
        <dbReference type="ARBA" id="ARBA00022670"/>
    </source>
</evidence>
<keyword evidence="4" id="KW-0378">Hydrolase</keyword>
<comment type="similarity">
    <text evidence="1 6">Belongs to the peptidase S8 family.</text>
</comment>
<dbReference type="GO" id="GO:0004252">
    <property type="term" value="F:serine-type endopeptidase activity"/>
    <property type="evidence" value="ECO:0007669"/>
    <property type="project" value="InterPro"/>
</dbReference>
<feature type="signal peptide" evidence="7">
    <location>
        <begin position="1"/>
        <end position="25"/>
    </location>
</feature>
<feature type="domain" description="Secretion system C-terminal sorting" evidence="9">
    <location>
        <begin position="574"/>
        <end position="648"/>
    </location>
</feature>
<dbReference type="InterPro" id="IPR000209">
    <property type="entry name" value="Peptidase_S8/S53_dom"/>
</dbReference>
<dbReference type="PROSITE" id="PS00138">
    <property type="entry name" value="SUBTILASE_SER"/>
    <property type="match status" value="1"/>
</dbReference>
<evidence type="ECO:0000256" key="6">
    <source>
        <dbReference type="PROSITE-ProRule" id="PRU01240"/>
    </source>
</evidence>
<protein>
    <submittedName>
        <fullName evidence="10">T9SS type A sorting domain-containing protein</fullName>
    </submittedName>
</protein>
<dbReference type="OrthoDB" id="9792152at2"/>
<dbReference type="Gene3D" id="2.60.120.380">
    <property type="match status" value="1"/>
</dbReference>
<keyword evidence="3 7" id="KW-0732">Signal</keyword>
<feature type="chain" id="PRO_5020665124" evidence="7">
    <location>
        <begin position="26"/>
        <end position="649"/>
    </location>
</feature>
<dbReference type="Pfam" id="PF00082">
    <property type="entry name" value="Peptidase_S8"/>
    <property type="match status" value="1"/>
</dbReference>
<dbReference type="InterPro" id="IPR015500">
    <property type="entry name" value="Peptidase_S8_subtilisin-rel"/>
</dbReference>
<accession>A0A4Q9FF14</accession>
<dbReference type="InterPro" id="IPR008979">
    <property type="entry name" value="Galactose-bd-like_sf"/>
</dbReference>
<dbReference type="CDD" id="cd04842">
    <property type="entry name" value="Peptidases_S8_Kp43_protease"/>
    <property type="match status" value="1"/>
</dbReference>
<dbReference type="NCBIfam" id="TIGR04183">
    <property type="entry name" value="Por_Secre_tail"/>
    <property type="match status" value="1"/>
</dbReference>
<gene>
    <name evidence="10" type="ORF">EYD45_11745</name>
</gene>
<dbReference type="InterPro" id="IPR036852">
    <property type="entry name" value="Peptidase_S8/S53_dom_sf"/>
</dbReference>
<dbReference type="InterPro" id="IPR034058">
    <property type="entry name" value="TagA/B/C/D_pept_dom"/>
</dbReference>
<dbReference type="PRINTS" id="PR00723">
    <property type="entry name" value="SUBTILISIN"/>
</dbReference>
<dbReference type="Proteomes" id="UP000291142">
    <property type="component" value="Unassembled WGS sequence"/>
</dbReference>
<evidence type="ECO:0000259" key="8">
    <source>
        <dbReference type="Pfam" id="PF00082"/>
    </source>
</evidence>
<dbReference type="PROSITE" id="PS51892">
    <property type="entry name" value="SUBTILASE"/>
    <property type="match status" value="1"/>
</dbReference>
<evidence type="ECO:0000256" key="4">
    <source>
        <dbReference type="ARBA" id="ARBA00022801"/>
    </source>
</evidence>
<evidence type="ECO:0000313" key="11">
    <source>
        <dbReference type="Proteomes" id="UP000291142"/>
    </source>
</evidence>
<dbReference type="PANTHER" id="PTHR43399">
    <property type="entry name" value="SUBTILISIN-RELATED"/>
    <property type="match status" value="1"/>
</dbReference>
<dbReference type="InterPro" id="IPR023828">
    <property type="entry name" value="Peptidase_S8_Ser-AS"/>
</dbReference>
<dbReference type="InterPro" id="IPR026444">
    <property type="entry name" value="Secre_tail"/>
</dbReference>
<evidence type="ECO:0000259" key="9">
    <source>
        <dbReference type="Pfam" id="PF18962"/>
    </source>
</evidence>
<keyword evidence="5" id="KW-0720">Serine protease</keyword>
<reference evidence="10 11" key="1">
    <citation type="submission" date="2019-02" db="EMBL/GenBank/DDBJ databases">
        <title>Hyunsoonleella sp., isolated from marine sediment.</title>
        <authorList>
            <person name="Liu B.-T."/>
        </authorList>
    </citation>
    <scope>NUCLEOTIDE SEQUENCE [LARGE SCALE GENOMIC DNA]</scope>
    <source>
        <strain evidence="10 11">T58</strain>
    </source>
</reference>